<gene>
    <name evidence="1" type="ORF">GDO86_007951</name>
</gene>
<reference evidence="1" key="1">
    <citation type="thesis" date="2020" institute="ProQuest LLC" country="789 East Eisenhower Parkway, Ann Arbor, MI, USA">
        <title>Comparative Genomics and Chromosome Evolution.</title>
        <authorList>
            <person name="Mudd A.B."/>
        </authorList>
    </citation>
    <scope>NUCLEOTIDE SEQUENCE</scope>
    <source>
        <strain evidence="1">Female2</strain>
        <tissue evidence="1">Blood</tissue>
    </source>
</reference>
<name>A0A8T2J176_9PIPI</name>
<keyword evidence="2" id="KW-1185">Reference proteome</keyword>
<accession>A0A8T2J176</accession>
<dbReference type="Proteomes" id="UP000812440">
    <property type="component" value="Chromosome 4"/>
</dbReference>
<organism evidence="1 2">
    <name type="scientific">Hymenochirus boettgeri</name>
    <name type="common">Congo dwarf clawed frog</name>
    <dbReference type="NCBI Taxonomy" id="247094"/>
    <lineage>
        <taxon>Eukaryota</taxon>
        <taxon>Metazoa</taxon>
        <taxon>Chordata</taxon>
        <taxon>Craniata</taxon>
        <taxon>Vertebrata</taxon>
        <taxon>Euteleostomi</taxon>
        <taxon>Amphibia</taxon>
        <taxon>Batrachia</taxon>
        <taxon>Anura</taxon>
        <taxon>Pipoidea</taxon>
        <taxon>Pipidae</taxon>
        <taxon>Pipinae</taxon>
        <taxon>Hymenochirus</taxon>
    </lineage>
</organism>
<dbReference type="AlphaFoldDB" id="A0A8T2J176"/>
<sequence length="31" mass="3321">MSGPYTAGSSLCSRQFHLHISLLCSHICIGT</sequence>
<evidence type="ECO:0000313" key="2">
    <source>
        <dbReference type="Proteomes" id="UP000812440"/>
    </source>
</evidence>
<comment type="caution">
    <text evidence="1">The sequence shown here is derived from an EMBL/GenBank/DDBJ whole genome shotgun (WGS) entry which is preliminary data.</text>
</comment>
<protein>
    <submittedName>
        <fullName evidence="1">Uncharacterized protein</fullName>
    </submittedName>
</protein>
<dbReference type="EMBL" id="JAACNH010000007">
    <property type="protein sequence ID" value="KAG8437068.1"/>
    <property type="molecule type" value="Genomic_DNA"/>
</dbReference>
<evidence type="ECO:0000313" key="1">
    <source>
        <dbReference type="EMBL" id="KAG8437068.1"/>
    </source>
</evidence>
<proteinExistence type="predicted"/>